<organism evidence="2 3">
    <name type="scientific">Crocosphaera subtropica (strain ATCC 51142 / BH68)</name>
    <name type="common">Cyanothece sp. (strain ATCC 51142)</name>
    <dbReference type="NCBI Taxonomy" id="43989"/>
    <lineage>
        <taxon>Bacteria</taxon>
        <taxon>Bacillati</taxon>
        <taxon>Cyanobacteriota</taxon>
        <taxon>Cyanophyceae</taxon>
        <taxon>Oscillatoriophycideae</taxon>
        <taxon>Chroococcales</taxon>
        <taxon>Aphanothecaceae</taxon>
        <taxon>Crocosphaera</taxon>
        <taxon>Crocosphaera subtropica</taxon>
    </lineage>
</organism>
<geneLocation type="plasmid" evidence="3">
    <name>C</name>
</geneLocation>
<keyword evidence="3" id="KW-1185">Reference proteome</keyword>
<evidence type="ECO:0000313" key="3">
    <source>
        <dbReference type="Proteomes" id="UP000001203"/>
    </source>
</evidence>
<protein>
    <recommendedName>
        <fullName evidence="4">DUF4760 domain-containing protein</fullName>
    </recommendedName>
</protein>
<name>B1X3B6_CROS5</name>
<gene>
    <name evidence="2" type="ordered locus">cce_5281</name>
</gene>
<dbReference type="KEGG" id="cyt:cce_5281"/>
<dbReference type="EMBL" id="CP000810">
    <property type="protein sequence ID" value="ACB54627.1"/>
    <property type="molecule type" value="Genomic_DNA"/>
</dbReference>
<reference evidence="2 3" key="1">
    <citation type="journal article" date="2008" name="Proc. Natl. Acad. Sci. U.S.A.">
        <title>The genome of Cyanothece 51142, a unicellular diazotrophic cyanobacterium important in the marine nitrogen cycle.</title>
        <authorList>
            <person name="Welsh E.A."/>
            <person name="Liberton M."/>
            <person name="Stoeckel J."/>
            <person name="Loh T."/>
            <person name="Elvitigala T."/>
            <person name="Wang C."/>
            <person name="Wollam A."/>
            <person name="Fulton R.S."/>
            <person name="Clifton S.W."/>
            <person name="Jacobs J.M."/>
            <person name="Aurora R."/>
            <person name="Ghosh B.K."/>
            <person name="Sherman L.A."/>
            <person name="Smith R.D."/>
            <person name="Wilson R.K."/>
            <person name="Pakrasi H.B."/>
        </authorList>
    </citation>
    <scope>NUCLEOTIDE SEQUENCE [LARGE SCALE GENOMIC DNA]</scope>
    <source>
        <strain evidence="3">ATCC 51142 / BH68</strain>
        <plasmid evidence="3">C</plasmid>
    </source>
</reference>
<dbReference type="Pfam" id="PF15956">
    <property type="entry name" value="DUF4760"/>
    <property type="match status" value="1"/>
</dbReference>
<dbReference type="AlphaFoldDB" id="B1X3B6"/>
<keyword evidence="1" id="KW-0812">Transmembrane</keyword>
<feature type="transmembrane region" description="Helical" evidence="1">
    <location>
        <begin position="21"/>
        <end position="46"/>
    </location>
</feature>
<keyword evidence="1" id="KW-0472">Membrane</keyword>
<dbReference type="InterPro" id="IPR031876">
    <property type="entry name" value="DUF4760"/>
</dbReference>
<evidence type="ECO:0000313" key="2">
    <source>
        <dbReference type="EMBL" id="ACB54627.1"/>
    </source>
</evidence>
<evidence type="ECO:0000256" key="1">
    <source>
        <dbReference type="SAM" id="Phobius"/>
    </source>
</evidence>
<accession>B1X3B6</accession>
<keyword evidence="1" id="KW-1133">Transmembrane helix</keyword>
<sequence length="231" mass="26447">MISTINSIRNIMNRSTGQISRLEFQITLTIGLIVSLGISIIIGAYFSVTQNKTLEEKKEARETISFIAGILGAGLGIVSAFYAVDSISRNSQTSKINRAINIISEWNNIDFQDYKDVLGELRSKTQQLKKNNGENASEAEKGYIINEIIESDFGYVGKILGYLNFLEYVSLLVETNCVDEDMIYEYFVVIFIKADDLLGLWIKQRQKDSNNYKIYDQFIKVTNKWRLRYEK</sequence>
<keyword evidence="2" id="KW-0614">Plasmid</keyword>
<dbReference type="Proteomes" id="UP000001203">
    <property type="component" value="Plasmid pC"/>
</dbReference>
<dbReference type="HOGENOM" id="CLU_1198185_0_0_3"/>
<proteinExistence type="predicted"/>
<feature type="transmembrane region" description="Helical" evidence="1">
    <location>
        <begin position="66"/>
        <end position="84"/>
    </location>
</feature>
<evidence type="ECO:0008006" key="4">
    <source>
        <dbReference type="Google" id="ProtNLM"/>
    </source>
</evidence>